<keyword evidence="1" id="KW-0812">Transmembrane</keyword>
<proteinExistence type="predicted"/>
<name>A0A6I6ABB9_9PLAN</name>
<keyword evidence="1" id="KW-1133">Transmembrane helix</keyword>
<organism evidence="2 3">
    <name type="scientific">Gimesia benthica</name>
    <dbReference type="NCBI Taxonomy" id="2608982"/>
    <lineage>
        <taxon>Bacteria</taxon>
        <taxon>Pseudomonadati</taxon>
        <taxon>Planctomycetota</taxon>
        <taxon>Planctomycetia</taxon>
        <taxon>Planctomycetales</taxon>
        <taxon>Planctomycetaceae</taxon>
        <taxon>Gimesia</taxon>
    </lineage>
</organism>
<evidence type="ECO:0000313" key="3">
    <source>
        <dbReference type="Proteomes" id="UP000427281"/>
    </source>
</evidence>
<dbReference type="AlphaFoldDB" id="A0A6I6ABB9"/>
<keyword evidence="3" id="KW-1185">Reference proteome</keyword>
<evidence type="ECO:0000256" key="1">
    <source>
        <dbReference type="SAM" id="Phobius"/>
    </source>
</evidence>
<feature type="transmembrane region" description="Helical" evidence="1">
    <location>
        <begin position="29"/>
        <end position="55"/>
    </location>
</feature>
<sequence length="155" mass="18048">MGCIVRIQYRQKQDFSAVTRPKLRRRLGFTLIEMMVSGVLLTTVFMIVVPSIYWVHREQRQSEQRQVALVEVENLMERTVALPFPEMTQATVDKFALSESALKQLPDADLKIRIQETKDLPLMKKIQIQLGWRDQRGLIQQPVRLTSWVSPKGKQ</sequence>
<dbReference type="KEGG" id="gim:F1728_13585"/>
<dbReference type="EMBL" id="CP043930">
    <property type="protein sequence ID" value="QGQ23647.1"/>
    <property type="molecule type" value="Genomic_DNA"/>
</dbReference>
<evidence type="ECO:0000313" key="2">
    <source>
        <dbReference type="EMBL" id="QGQ23647.1"/>
    </source>
</evidence>
<protein>
    <submittedName>
        <fullName evidence="2">Type II secretion system protein</fullName>
    </submittedName>
</protein>
<keyword evidence="1" id="KW-0472">Membrane</keyword>
<gene>
    <name evidence="2" type="ORF">F1728_13585</name>
</gene>
<reference evidence="2 3" key="1">
    <citation type="submission" date="2019-09" db="EMBL/GenBank/DDBJ databases">
        <title>Gimesia benthica sp. nov., a novel bacterium isolated from deep-sea water of the Northwest Indian Ocean.</title>
        <authorList>
            <person name="Dai X."/>
        </authorList>
    </citation>
    <scope>NUCLEOTIDE SEQUENCE [LARGE SCALE GENOMIC DNA]</scope>
    <source>
        <strain evidence="2 3">E7</strain>
    </source>
</reference>
<dbReference type="Proteomes" id="UP000427281">
    <property type="component" value="Chromosome"/>
</dbReference>
<accession>A0A6I6ABB9</accession>